<dbReference type="InterPro" id="IPR036852">
    <property type="entry name" value="Peptidase_S8/S53_dom_sf"/>
</dbReference>
<evidence type="ECO:0000259" key="6">
    <source>
        <dbReference type="Pfam" id="PF00082"/>
    </source>
</evidence>
<dbReference type="AlphaFoldDB" id="A0A2D2AY10"/>
<evidence type="ECO:0000256" key="3">
    <source>
        <dbReference type="ARBA" id="ARBA00022801"/>
    </source>
</evidence>
<dbReference type="CDD" id="cd00306">
    <property type="entry name" value="Peptidases_S8_S53"/>
    <property type="match status" value="1"/>
</dbReference>
<protein>
    <submittedName>
        <fullName evidence="7">Peptidase S8</fullName>
    </submittedName>
</protein>
<accession>A0A2D2AY10</accession>
<dbReference type="PANTHER" id="PTHR43806:SF11">
    <property type="entry name" value="CEREVISIN-RELATED"/>
    <property type="match status" value="1"/>
</dbReference>
<dbReference type="Proteomes" id="UP000228945">
    <property type="component" value="Chromosome"/>
</dbReference>
<dbReference type="PROSITE" id="PS51892">
    <property type="entry name" value="SUBTILASE"/>
    <property type="match status" value="1"/>
</dbReference>
<organism evidence="7 8">
    <name type="scientific">Caulobacter mirabilis</name>
    <dbReference type="NCBI Taxonomy" id="69666"/>
    <lineage>
        <taxon>Bacteria</taxon>
        <taxon>Pseudomonadati</taxon>
        <taxon>Pseudomonadota</taxon>
        <taxon>Alphaproteobacteria</taxon>
        <taxon>Caulobacterales</taxon>
        <taxon>Caulobacteraceae</taxon>
        <taxon>Caulobacter</taxon>
    </lineage>
</organism>
<feature type="active site" description="Charge relay system" evidence="5">
    <location>
        <position position="162"/>
    </location>
</feature>
<dbReference type="Gene3D" id="3.40.50.200">
    <property type="entry name" value="Peptidase S8/S53 domain"/>
    <property type="match status" value="1"/>
</dbReference>
<reference evidence="7 8" key="1">
    <citation type="submission" date="2017-10" db="EMBL/GenBank/DDBJ databases">
        <title>Genome sequence of Caulobacter mirabilis FWC38.</title>
        <authorList>
            <person name="Fiebig A."/>
            <person name="Crosson S."/>
        </authorList>
    </citation>
    <scope>NUCLEOTIDE SEQUENCE [LARGE SCALE GENOMIC DNA]</scope>
    <source>
        <strain evidence="7 8">FWC 38</strain>
    </source>
</reference>
<feature type="active site" description="Charge relay system" evidence="5">
    <location>
        <position position="377"/>
    </location>
</feature>
<evidence type="ECO:0000256" key="5">
    <source>
        <dbReference type="PROSITE-ProRule" id="PRU01240"/>
    </source>
</evidence>
<dbReference type="KEGG" id="cmb:CSW64_11065"/>
<dbReference type="InterPro" id="IPR050131">
    <property type="entry name" value="Peptidase_S8_subtilisin-like"/>
</dbReference>
<comment type="similarity">
    <text evidence="1 5">Belongs to the peptidase S8 family.</text>
</comment>
<evidence type="ECO:0000256" key="4">
    <source>
        <dbReference type="ARBA" id="ARBA00022825"/>
    </source>
</evidence>
<keyword evidence="3 5" id="KW-0378">Hydrolase</keyword>
<keyword evidence="4 5" id="KW-0720">Serine protease</keyword>
<dbReference type="GO" id="GO:0004252">
    <property type="term" value="F:serine-type endopeptidase activity"/>
    <property type="evidence" value="ECO:0007669"/>
    <property type="project" value="UniProtKB-UniRule"/>
</dbReference>
<dbReference type="Pfam" id="PF00082">
    <property type="entry name" value="Peptidase_S8"/>
    <property type="match status" value="1"/>
</dbReference>
<dbReference type="SUPFAM" id="SSF55486">
    <property type="entry name" value="Metalloproteases ('zincins'), catalytic domain"/>
    <property type="match status" value="1"/>
</dbReference>
<feature type="domain" description="Peptidase S8/S53" evidence="6">
    <location>
        <begin position="153"/>
        <end position="422"/>
    </location>
</feature>
<evidence type="ECO:0000256" key="1">
    <source>
        <dbReference type="ARBA" id="ARBA00011073"/>
    </source>
</evidence>
<dbReference type="InterPro" id="IPR023828">
    <property type="entry name" value="Peptidase_S8_Ser-AS"/>
</dbReference>
<evidence type="ECO:0000313" key="8">
    <source>
        <dbReference type="Proteomes" id="UP000228945"/>
    </source>
</evidence>
<dbReference type="PROSITE" id="PS00138">
    <property type="entry name" value="SUBTILASE_SER"/>
    <property type="match status" value="1"/>
</dbReference>
<dbReference type="InterPro" id="IPR015500">
    <property type="entry name" value="Peptidase_S8_subtilisin-rel"/>
</dbReference>
<dbReference type="RefSeq" id="WP_099622161.1">
    <property type="nucleotide sequence ID" value="NZ_CP024201.1"/>
</dbReference>
<dbReference type="PANTHER" id="PTHR43806">
    <property type="entry name" value="PEPTIDASE S8"/>
    <property type="match status" value="1"/>
</dbReference>
<evidence type="ECO:0000313" key="7">
    <source>
        <dbReference type="EMBL" id="ATQ42909.1"/>
    </source>
</evidence>
<dbReference type="GO" id="GO:0006508">
    <property type="term" value="P:proteolysis"/>
    <property type="evidence" value="ECO:0007669"/>
    <property type="project" value="UniProtKB-KW"/>
</dbReference>
<sequence length="1196" mass="129770">MATDRTPAVLIKAPPLKTVNLGVGVTTLRLSTEPLFDHIEADRGGAFAAAGDRATWQRVALEAGDERNLWDLCHDLTGEGSSLGAAGGGVVFAEPDLWQQWNHPMPRVDFGLAANCPTTAEPQRTNFPRIPGDNFWFRDTGHSGFAAISGGAGAGARVAHIDTGYDPGHATLPKHLRGDLQRNFVEPDRPNDATDRAEGLWVQDGHGTGTIALLAGGMYGGAPGAEVVPIRIADRVVLFRSSAFAKALDYVYGLRSDPATRIDVVTMSMGGVASQAWAEAVNRLYEAGVFIVTAAGNNQGNLPTRNIVFPARFRRVIAACGVMADGSPYADLGFDRMAGNYGPDSKMATALSASTPNLPWAVGGCGQLVNWSGQGTSCATPQIAAAAALWIARHRAKLDAYPQGWMKVEAVRRALYDSAEAGDRVKLGRGRLQSDIALQHAPVASEQLKQEDSASAEFPLLRLFTGLGVSPPDPARLRMLELEALQLSQSKAVEDLLPDPERPPGSLTPEARRAIAEALADQPGASTTLKQFLLDADSRSVSPPARSSAKGDKAVVAPELLEMAQVHLRRAVDPPVSQPAIRRLRVYAFDPSLDLAQETAAINVAKLDIPWEPELQPGPVGEYLEVVDIDPASAAAYAPVDLNHPYLLSQDGLAPTPSDPRFHQQMVYAVAMKTIGHFERALGRTALWATHQPETQSEHRSEQFVQRLRVYPHAFRGPNAYYSPERKALLFGYFPAGGDWRDTPEGQLTFSCLSHDIVAHETSHALLDGLHPRYRESSHPDSMALHEAFADIVALFQHFTLPEVLEQQIAKSRGDLFNAGLLRLLAIEFGRATSRPGQLQQALRDGGDELSRENLSTLQGVGPDLPDEAHDRGARLVAAVFDAFLTLYAARQEEVVALATGGSGVMPEGRMPQPLVKALAKEAATLASQLLTICIRALDYCPPVDVTFGDYLRALITADRDVVPNDPRGYRLALIGGFTKRGIFPPNVPHLSPGSVVWEAPPTPIKTVSALLPSMDLGWNRSGAREKAWETSRENARVLHGWLTGKTWKDGKQVPVEVKATDTELQALGLFRDPGKREIHWEEDGEQRSETVEIKRIEVHSVRPARRVSPDGQSRSDLVVEITQAWIDGIGIRRRGGCTVLFDLETFEARYLIRKRVGNIALARSMPASPEPGGPGGNYFATQDEREPFALLHRCH</sequence>
<dbReference type="OrthoDB" id="178184at2"/>
<keyword evidence="2 5" id="KW-0645">Protease</keyword>
<feature type="active site" description="Charge relay system" evidence="5">
    <location>
        <position position="206"/>
    </location>
</feature>
<dbReference type="EMBL" id="CP024201">
    <property type="protein sequence ID" value="ATQ42909.1"/>
    <property type="molecule type" value="Genomic_DNA"/>
</dbReference>
<evidence type="ECO:0000256" key="2">
    <source>
        <dbReference type="ARBA" id="ARBA00022670"/>
    </source>
</evidence>
<dbReference type="SUPFAM" id="SSF52743">
    <property type="entry name" value="Subtilisin-like"/>
    <property type="match status" value="1"/>
</dbReference>
<keyword evidence="8" id="KW-1185">Reference proteome</keyword>
<dbReference type="InterPro" id="IPR000209">
    <property type="entry name" value="Peptidase_S8/S53_dom"/>
</dbReference>
<proteinExistence type="inferred from homology"/>
<name>A0A2D2AY10_9CAUL</name>
<dbReference type="PRINTS" id="PR00723">
    <property type="entry name" value="SUBTILISIN"/>
</dbReference>
<dbReference type="CDD" id="cd09598">
    <property type="entry name" value="M4_like"/>
    <property type="match status" value="1"/>
</dbReference>
<gene>
    <name evidence="7" type="ORF">CSW64_11065</name>
</gene>